<feature type="binding site" evidence="7">
    <location>
        <position position="190"/>
    </location>
    <ligand>
        <name>phosphoenolpyruvate</name>
        <dbReference type="ChEBI" id="CHEBI:58702"/>
    </ligand>
</feature>
<comment type="subunit">
    <text evidence="7">Monomer.</text>
</comment>
<dbReference type="InterPro" id="IPR006264">
    <property type="entry name" value="EPSP_synthase"/>
</dbReference>
<keyword evidence="3 7" id="KW-0028">Amino-acid biosynthesis</keyword>
<dbReference type="PANTHER" id="PTHR21090">
    <property type="entry name" value="AROM/DEHYDROQUINATE SYNTHASE"/>
    <property type="match status" value="1"/>
</dbReference>
<feature type="binding site" evidence="7">
    <location>
        <position position="116"/>
    </location>
    <ligand>
        <name>phosphoenolpyruvate</name>
        <dbReference type="ChEBI" id="CHEBI:58702"/>
    </ligand>
</feature>
<dbReference type="PROSITE" id="PS00104">
    <property type="entry name" value="EPSP_SYNTHASE_1"/>
    <property type="match status" value="1"/>
</dbReference>
<dbReference type="SUPFAM" id="SSF55205">
    <property type="entry name" value="EPT/RTPC-like"/>
    <property type="match status" value="1"/>
</dbReference>
<feature type="binding site" evidence="7">
    <location>
        <position position="190"/>
    </location>
    <ligand>
        <name>3-phosphoshikimate</name>
        <dbReference type="ChEBI" id="CHEBI:145989"/>
    </ligand>
</feature>
<feature type="binding site" evidence="7">
    <location>
        <position position="49"/>
    </location>
    <ligand>
        <name>3-phosphoshikimate</name>
        <dbReference type="ChEBI" id="CHEBI:145989"/>
    </ligand>
</feature>
<evidence type="ECO:0000256" key="3">
    <source>
        <dbReference type="ARBA" id="ARBA00022605"/>
    </source>
</evidence>
<dbReference type="InterPro" id="IPR023193">
    <property type="entry name" value="EPSP_synthase_CS"/>
</dbReference>
<dbReference type="GO" id="GO:0009423">
    <property type="term" value="P:chorismate biosynthetic process"/>
    <property type="evidence" value="ECO:0007669"/>
    <property type="project" value="UniProtKB-UniRule"/>
</dbReference>
<dbReference type="Proteomes" id="UP000318065">
    <property type="component" value="Chromosome"/>
</dbReference>
<evidence type="ECO:0000313" key="9">
    <source>
        <dbReference type="EMBL" id="BBL78899.1"/>
    </source>
</evidence>
<reference evidence="9" key="1">
    <citation type="journal article" date="2019" name="Microbiol. Resour. Announc.">
        <title>Complete Genome Sequence of Rubrobacter xylanophilus Strain AA3-22, Isolated from Arima Onsen in Japan.</title>
        <authorList>
            <person name="Tomariguchi N."/>
            <person name="Miyazaki K."/>
        </authorList>
    </citation>
    <scope>NUCLEOTIDE SEQUENCE [LARGE SCALE GENOMIC DNA]</scope>
    <source>
        <strain evidence="9">AA3-22</strain>
    </source>
</reference>
<dbReference type="InterPro" id="IPR036968">
    <property type="entry name" value="Enolpyruvate_Tfrase_sf"/>
</dbReference>
<feature type="domain" description="Enolpyruvate transferase" evidence="8">
    <location>
        <begin position="33"/>
        <end position="438"/>
    </location>
</feature>
<protein>
    <recommendedName>
        <fullName evidence="7">3-phosphoshikimate 1-carboxyvinyltransferase</fullName>
        <ecNumber evidence="7">2.5.1.19</ecNumber>
    </recommendedName>
    <alternativeName>
        <fullName evidence="7">5-enolpyruvylshikimate-3-phosphate synthase</fullName>
        <shortName evidence="7">EPSP synthase</shortName>
        <shortName evidence="7">EPSPS</shortName>
    </alternativeName>
</protein>
<dbReference type="EMBL" id="AP019791">
    <property type="protein sequence ID" value="BBL78899.1"/>
    <property type="molecule type" value="Genomic_DNA"/>
</dbReference>
<dbReference type="OrthoDB" id="9807434at2"/>
<feature type="binding site" evidence="7">
    <location>
        <position position="189"/>
    </location>
    <ligand>
        <name>3-phosphoshikimate</name>
        <dbReference type="ChEBI" id="CHEBI:145989"/>
    </ligand>
</feature>
<evidence type="ECO:0000256" key="6">
    <source>
        <dbReference type="ARBA" id="ARBA00044633"/>
    </source>
</evidence>
<dbReference type="RefSeq" id="WP_143526989.1">
    <property type="nucleotide sequence ID" value="NZ_AP019791.1"/>
</dbReference>
<feature type="binding site" evidence="7">
    <location>
        <position position="405"/>
    </location>
    <ligand>
        <name>phosphoenolpyruvate</name>
        <dbReference type="ChEBI" id="CHEBI:58702"/>
    </ligand>
</feature>
<dbReference type="AlphaFoldDB" id="A0A510HG21"/>
<evidence type="ECO:0000256" key="2">
    <source>
        <dbReference type="ARBA" id="ARBA00009948"/>
    </source>
</evidence>
<feature type="binding site" evidence="7">
    <location>
        <position position="188"/>
    </location>
    <ligand>
        <name>3-phosphoshikimate</name>
        <dbReference type="ChEBI" id="CHEBI:145989"/>
    </ligand>
</feature>
<gene>
    <name evidence="7 9" type="primary">aroA</name>
    <name evidence="9" type="ORF">RxyAA322_07530</name>
</gene>
<sequence length="446" mass="47497">MRVPSGIPGVDFGIEAVRGSFPEELEIAPLERPVEATVCLPGSKSITNRALLAAALAEGTSRIENPLFSDDPFWLMQALVKLGFGVRVTEEGAVEVSGRGGRIPTPSADLFVGNAGTVARFLPPALALGTGPYRVDGTPRMRERPVAELVESLRALGARVDCEEDRFPIVVRGGARGGREISVPGERSSQFLSGLLISAPCLPGGLTLRPAGTLVSRPYVDITVRVMRAFGAAVEEDPPGSAAFRVAPTTYHPTTYHVEPDASAASYFLAAAALTGGRIQIPGLGRSSLQGDVAFTGILRRMGCRVDLFEDRIELAGPPRLRGVEADMNAISDTMMTLAAIAPFASTPTLIKNVAHTRLQETDRLSAVAAELTRLGIQVYETHDSLRIIPGRVRPAAIRTYGDHRMAMAFALVGLKVRGVRIVDPGCVTKTLPGYFELLEGLRRGG</sequence>
<comment type="subcellular location">
    <subcellularLocation>
        <location evidence="7">Cytoplasm</location>
    </subcellularLocation>
</comment>
<keyword evidence="4 7" id="KW-0808">Transferase</keyword>
<keyword evidence="10" id="KW-1185">Reference proteome</keyword>
<feature type="binding site" evidence="7">
    <location>
        <position position="44"/>
    </location>
    <ligand>
        <name>3-phosphoshikimate</name>
        <dbReference type="ChEBI" id="CHEBI:145989"/>
    </ligand>
</feature>
<comment type="similarity">
    <text evidence="2 7">Belongs to the EPSP synthase family.</text>
</comment>
<dbReference type="HAMAP" id="MF_00210">
    <property type="entry name" value="EPSP_synth"/>
    <property type="match status" value="1"/>
</dbReference>
<dbReference type="UniPathway" id="UPA00053">
    <property type="reaction ID" value="UER00089"/>
</dbReference>
<feature type="binding site" evidence="7">
    <location>
        <position position="360"/>
    </location>
    <ligand>
        <name>3-phosphoshikimate</name>
        <dbReference type="ChEBI" id="CHEBI:145989"/>
    </ligand>
</feature>
<dbReference type="InterPro" id="IPR001986">
    <property type="entry name" value="Enolpyruvate_Tfrase_dom"/>
</dbReference>
<dbReference type="PANTHER" id="PTHR21090:SF5">
    <property type="entry name" value="PENTAFUNCTIONAL AROM POLYPEPTIDE"/>
    <property type="match status" value="1"/>
</dbReference>
<evidence type="ECO:0000259" key="8">
    <source>
        <dbReference type="Pfam" id="PF00275"/>
    </source>
</evidence>
<dbReference type="GO" id="GO:0008652">
    <property type="term" value="P:amino acid biosynthetic process"/>
    <property type="evidence" value="ECO:0007669"/>
    <property type="project" value="UniProtKB-KW"/>
</dbReference>
<evidence type="ECO:0000256" key="1">
    <source>
        <dbReference type="ARBA" id="ARBA00004811"/>
    </source>
</evidence>
<dbReference type="InterPro" id="IPR013792">
    <property type="entry name" value="RNA3'P_cycl/enolpyr_Trfase_a/b"/>
</dbReference>
<dbReference type="GO" id="GO:0005737">
    <property type="term" value="C:cytoplasm"/>
    <property type="evidence" value="ECO:0007669"/>
    <property type="project" value="UniProtKB-SubCell"/>
</dbReference>
<feature type="binding site" evidence="7">
    <location>
        <position position="144"/>
    </location>
    <ligand>
        <name>phosphoenolpyruvate</name>
        <dbReference type="ChEBI" id="CHEBI:58702"/>
    </ligand>
</feature>
<feature type="active site" description="Proton acceptor" evidence="7">
    <location>
        <position position="333"/>
    </location>
</feature>
<comment type="pathway">
    <text evidence="1 7">Metabolic intermediate biosynthesis; chorismate biosynthesis; chorismate from D-erythrose 4-phosphate and phosphoenolpyruvate: step 6/7.</text>
</comment>
<evidence type="ECO:0000313" key="10">
    <source>
        <dbReference type="Proteomes" id="UP000318065"/>
    </source>
</evidence>
<comment type="function">
    <text evidence="7">Catalyzes the transfer of the enolpyruvyl moiety of phosphoenolpyruvate (PEP) to the 5-hydroxyl of shikimate-3-phosphate (S3P) to produce enolpyruvyl shikimate-3-phosphate and inorganic phosphate.</text>
</comment>
<feature type="binding site" evidence="7">
    <location>
        <position position="364"/>
    </location>
    <ligand>
        <name>phosphoenolpyruvate</name>
        <dbReference type="ChEBI" id="CHEBI:58702"/>
    </ligand>
</feature>
<feature type="binding site" evidence="7">
    <location>
        <position position="44"/>
    </location>
    <ligand>
        <name>phosphoenolpyruvate</name>
        <dbReference type="ChEBI" id="CHEBI:58702"/>
    </ligand>
</feature>
<evidence type="ECO:0000256" key="4">
    <source>
        <dbReference type="ARBA" id="ARBA00022679"/>
    </source>
</evidence>
<feature type="binding site" evidence="7">
    <location>
        <position position="333"/>
    </location>
    <ligand>
        <name>3-phosphoshikimate</name>
        <dbReference type="ChEBI" id="CHEBI:145989"/>
    </ligand>
</feature>
<dbReference type="CDD" id="cd01556">
    <property type="entry name" value="EPSP_synthase"/>
    <property type="match status" value="1"/>
</dbReference>
<dbReference type="NCBIfam" id="TIGR01356">
    <property type="entry name" value="aroA"/>
    <property type="match status" value="1"/>
</dbReference>
<dbReference type="GO" id="GO:0009073">
    <property type="term" value="P:aromatic amino acid family biosynthetic process"/>
    <property type="evidence" value="ECO:0007669"/>
    <property type="project" value="UniProtKB-KW"/>
</dbReference>
<feature type="binding site" evidence="7">
    <location>
        <position position="216"/>
    </location>
    <ligand>
        <name>3-phosphoshikimate</name>
        <dbReference type="ChEBI" id="CHEBI:145989"/>
    </ligand>
</feature>
<proteinExistence type="inferred from homology"/>
<feature type="binding site" evidence="7">
    <location>
        <position position="430"/>
    </location>
    <ligand>
        <name>phosphoenolpyruvate</name>
        <dbReference type="ChEBI" id="CHEBI:58702"/>
    </ligand>
</feature>
<name>A0A510HG21_9ACTN</name>
<dbReference type="Pfam" id="PF00275">
    <property type="entry name" value="EPSP_synthase"/>
    <property type="match status" value="1"/>
</dbReference>
<comment type="caution">
    <text evidence="7">Lacks conserved residue(s) required for the propagation of feature annotation.</text>
</comment>
<organism evidence="9 10">
    <name type="scientific">Rubrobacter xylanophilus</name>
    <dbReference type="NCBI Taxonomy" id="49319"/>
    <lineage>
        <taxon>Bacteria</taxon>
        <taxon>Bacillati</taxon>
        <taxon>Actinomycetota</taxon>
        <taxon>Rubrobacteria</taxon>
        <taxon>Rubrobacterales</taxon>
        <taxon>Rubrobacteraceae</taxon>
        <taxon>Rubrobacter</taxon>
    </lineage>
</organism>
<evidence type="ECO:0000256" key="7">
    <source>
        <dbReference type="HAMAP-Rule" id="MF_00210"/>
    </source>
</evidence>
<dbReference type="EC" id="2.5.1.19" evidence="7"/>
<evidence type="ECO:0000256" key="5">
    <source>
        <dbReference type="ARBA" id="ARBA00023141"/>
    </source>
</evidence>
<comment type="catalytic activity">
    <reaction evidence="6">
        <text>3-phosphoshikimate + phosphoenolpyruvate = 5-O-(1-carboxyvinyl)-3-phosphoshikimate + phosphate</text>
        <dbReference type="Rhea" id="RHEA:21256"/>
        <dbReference type="ChEBI" id="CHEBI:43474"/>
        <dbReference type="ChEBI" id="CHEBI:57701"/>
        <dbReference type="ChEBI" id="CHEBI:58702"/>
        <dbReference type="ChEBI" id="CHEBI:145989"/>
        <dbReference type="EC" id="2.5.1.19"/>
    </reaction>
    <physiologicalReaction direction="left-to-right" evidence="6">
        <dbReference type="Rhea" id="RHEA:21257"/>
    </physiologicalReaction>
</comment>
<dbReference type="GO" id="GO:0003866">
    <property type="term" value="F:3-phosphoshikimate 1-carboxyvinyltransferase activity"/>
    <property type="evidence" value="ECO:0007669"/>
    <property type="project" value="UniProtKB-UniRule"/>
</dbReference>
<feature type="binding site" evidence="7">
    <location>
        <position position="45"/>
    </location>
    <ligand>
        <name>3-phosphoshikimate</name>
        <dbReference type="ChEBI" id="CHEBI:145989"/>
    </ligand>
</feature>
<dbReference type="Gene3D" id="3.65.10.10">
    <property type="entry name" value="Enolpyruvate transferase domain"/>
    <property type="match status" value="2"/>
</dbReference>
<keyword evidence="5 7" id="KW-0057">Aromatic amino acid biosynthesis</keyword>
<dbReference type="PIRSF" id="PIRSF000505">
    <property type="entry name" value="EPSPS"/>
    <property type="match status" value="1"/>
</dbReference>
<keyword evidence="7" id="KW-0963">Cytoplasm</keyword>
<accession>A0A510HG21</accession>